<reference evidence="10" key="1">
    <citation type="submission" date="2021-06" db="EMBL/GenBank/DDBJ databases">
        <title>Comparative genomics, transcriptomics and evolutionary studies reveal genomic signatures of adaptation to plant cell wall in hemibiotrophic fungi.</title>
        <authorList>
            <consortium name="DOE Joint Genome Institute"/>
            <person name="Baroncelli R."/>
            <person name="Diaz J.F."/>
            <person name="Benocci T."/>
            <person name="Peng M."/>
            <person name="Battaglia E."/>
            <person name="Haridas S."/>
            <person name="Andreopoulos W."/>
            <person name="Labutti K."/>
            <person name="Pangilinan J."/>
            <person name="Floch G.L."/>
            <person name="Makela M.R."/>
            <person name="Henrissat B."/>
            <person name="Grigoriev I.V."/>
            <person name="Crouch J.A."/>
            <person name="De Vries R.P."/>
            <person name="Sukno S.A."/>
            <person name="Thon M.R."/>
        </authorList>
    </citation>
    <scope>NUCLEOTIDE SEQUENCE</scope>
    <source>
        <strain evidence="10">MAFF235873</strain>
    </source>
</reference>
<dbReference type="CDD" id="cd00606">
    <property type="entry name" value="fungal_RNase"/>
    <property type="match status" value="1"/>
</dbReference>
<dbReference type="GO" id="GO:0046589">
    <property type="term" value="F:ribonuclease T1 activity"/>
    <property type="evidence" value="ECO:0007669"/>
    <property type="project" value="UniProtKB-EC"/>
</dbReference>
<keyword evidence="5" id="KW-0378">Hydrolase</keyword>
<keyword evidence="11" id="KW-1185">Reference proteome</keyword>
<evidence type="ECO:0000256" key="4">
    <source>
        <dbReference type="ARBA" id="ARBA00022759"/>
    </source>
</evidence>
<evidence type="ECO:0000313" key="11">
    <source>
        <dbReference type="Proteomes" id="UP001232148"/>
    </source>
</evidence>
<feature type="signal peptide" evidence="9">
    <location>
        <begin position="1"/>
        <end position="17"/>
    </location>
</feature>
<dbReference type="AlphaFoldDB" id="A0AAD9HN32"/>
<accession>A0AAD9HN32</accession>
<keyword evidence="7" id="KW-0456">Lyase</keyword>
<dbReference type="GO" id="GO:0016787">
    <property type="term" value="F:hydrolase activity"/>
    <property type="evidence" value="ECO:0007669"/>
    <property type="project" value="UniProtKB-KW"/>
</dbReference>
<evidence type="ECO:0000256" key="7">
    <source>
        <dbReference type="ARBA" id="ARBA00023239"/>
    </source>
</evidence>
<evidence type="ECO:0000256" key="3">
    <source>
        <dbReference type="ARBA" id="ARBA00022722"/>
    </source>
</evidence>
<comment type="similarity">
    <text evidence="1">Belongs to the ribonuclease N1/T1 family.</text>
</comment>
<dbReference type="SUPFAM" id="SSF53933">
    <property type="entry name" value="Microbial ribonucleases"/>
    <property type="match status" value="1"/>
</dbReference>
<dbReference type="EC" id="4.6.1.24" evidence="2"/>
<evidence type="ECO:0000256" key="9">
    <source>
        <dbReference type="SAM" id="SignalP"/>
    </source>
</evidence>
<evidence type="ECO:0000256" key="1">
    <source>
        <dbReference type="ARBA" id="ARBA00009006"/>
    </source>
</evidence>
<dbReference type="PANTHER" id="PTHR42104:SF1">
    <property type="entry name" value="EXTRACELLULAR GUANYL-SPECIFIC RIBONUCLEASE RNTA (AFU_ORTHOLOGUE AFUA_4G03230)"/>
    <property type="match status" value="1"/>
</dbReference>
<evidence type="ECO:0000256" key="8">
    <source>
        <dbReference type="ARBA" id="ARBA00034015"/>
    </source>
</evidence>
<organism evidence="10 11">
    <name type="scientific">Colletotrichum zoysiae</name>
    <dbReference type="NCBI Taxonomy" id="1216348"/>
    <lineage>
        <taxon>Eukaryota</taxon>
        <taxon>Fungi</taxon>
        <taxon>Dikarya</taxon>
        <taxon>Ascomycota</taxon>
        <taxon>Pezizomycotina</taxon>
        <taxon>Sordariomycetes</taxon>
        <taxon>Hypocreomycetidae</taxon>
        <taxon>Glomerellales</taxon>
        <taxon>Glomerellaceae</taxon>
        <taxon>Colletotrichum</taxon>
        <taxon>Colletotrichum graminicola species complex</taxon>
    </lineage>
</organism>
<evidence type="ECO:0000313" key="10">
    <source>
        <dbReference type="EMBL" id="KAK2031146.1"/>
    </source>
</evidence>
<gene>
    <name evidence="10" type="ORF">LX32DRAFT_637473</name>
</gene>
<evidence type="ECO:0000256" key="5">
    <source>
        <dbReference type="ARBA" id="ARBA00022801"/>
    </source>
</evidence>
<comment type="catalytic activity">
    <reaction evidence="8">
        <text>[RNA] containing guanosine + H2O = an [RNA fragment]-3'-guanosine-3'-phosphate + a 5'-hydroxy-ribonucleotide-3'-[RNA fragment].</text>
        <dbReference type="EC" id="4.6.1.24"/>
    </reaction>
</comment>
<proteinExistence type="inferred from homology"/>
<comment type="caution">
    <text evidence="10">The sequence shown here is derived from an EMBL/GenBank/DDBJ whole genome shotgun (WGS) entry which is preliminary data.</text>
</comment>
<keyword evidence="4" id="KW-0255">Endonuclease</keyword>
<dbReference type="GO" id="GO:0003723">
    <property type="term" value="F:RNA binding"/>
    <property type="evidence" value="ECO:0007669"/>
    <property type="project" value="InterPro"/>
</dbReference>
<keyword evidence="9" id="KW-0732">Signal</keyword>
<protein>
    <recommendedName>
        <fullName evidence="2">ribonuclease T1</fullName>
        <ecNumber evidence="2">4.6.1.24</ecNumber>
    </recommendedName>
</protein>
<keyword evidence="6" id="KW-1015">Disulfide bond</keyword>
<name>A0AAD9HN32_9PEZI</name>
<dbReference type="InterPro" id="IPR016191">
    <property type="entry name" value="Ribonuclease/ribotoxin"/>
</dbReference>
<dbReference type="Proteomes" id="UP001232148">
    <property type="component" value="Unassembled WGS sequence"/>
</dbReference>
<dbReference type="PANTHER" id="PTHR42104">
    <property type="entry name" value="EXTRACELLULAR GUANYL-SPECIFIC RIBONUCLEASE RNTA (AFU_ORTHOLOGUE AFUA_4G03230)"/>
    <property type="match status" value="1"/>
</dbReference>
<feature type="chain" id="PRO_5042184356" description="ribonuclease T1" evidence="9">
    <location>
        <begin position="18"/>
        <end position="130"/>
    </location>
</feature>
<dbReference type="InterPro" id="IPR000026">
    <property type="entry name" value="N1-like"/>
</dbReference>
<evidence type="ECO:0000256" key="6">
    <source>
        <dbReference type="ARBA" id="ARBA00023157"/>
    </source>
</evidence>
<evidence type="ECO:0000256" key="2">
    <source>
        <dbReference type="ARBA" id="ARBA00012549"/>
    </source>
</evidence>
<dbReference type="EMBL" id="MU842843">
    <property type="protein sequence ID" value="KAK2031146.1"/>
    <property type="molecule type" value="Genomic_DNA"/>
</dbReference>
<dbReference type="Gene3D" id="3.10.450.30">
    <property type="entry name" value="Microbial ribonucleases"/>
    <property type="match status" value="1"/>
</dbReference>
<keyword evidence="3" id="KW-0540">Nuclease</keyword>
<dbReference type="Pfam" id="PF00545">
    <property type="entry name" value="Ribonuclease"/>
    <property type="match status" value="1"/>
</dbReference>
<sequence length="130" mass="13632">MQLSLLLFSLFALAAQAVPTERLEKRGTTCGRNTYSTAQVNAASNAACAHIRSGTVAGGSSYPHRYNNYEGFNFRVSGPYYEFPLKTSGVYNGGSPGADRVVINSACAQAGQMTHTGASGNSFVGCSGTY</sequence>